<keyword evidence="1" id="KW-1185">Reference proteome</keyword>
<evidence type="ECO:0000313" key="1">
    <source>
        <dbReference type="Proteomes" id="UP000887566"/>
    </source>
</evidence>
<organism evidence="1 2">
    <name type="scientific">Plectus sambesii</name>
    <dbReference type="NCBI Taxonomy" id="2011161"/>
    <lineage>
        <taxon>Eukaryota</taxon>
        <taxon>Metazoa</taxon>
        <taxon>Ecdysozoa</taxon>
        <taxon>Nematoda</taxon>
        <taxon>Chromadorea</taxon>
        <taxon>Plectida</taxon>
        <taxon>Plectina</taxon>
        <taxon>Plectoidea</taxon>
        <taxon>Plectidae</taxon>
        <taxon>Plectus</taxon>
    </lineage>
</organism>
<dbReference type="WBParaSite" id="PSAMB.scaffold2216size24540.g16948.t1">
    <property type="protein sequence ID" value="PSAMB.scaffold2216size24540.g16948.t1"/>
    <property type="gene ID" value="PSAMB.scaffold2216size24540.g16948"/>
</dbReference>
<evidence type="ECO:0000313" key="2">
    <source>
        <dbReference type="WBParaSite" id="PSAMB.scaffold2216size24540.g16948.t1"/>
    </source>
</evidence>
<reference evidence="2" key="1">
    <citation type="submission" date="2022-11" db="UniProtKB">
        <authorList>
            <consortium name="WormBaseParasite"/>
        </authorList>
    </citation>
    <scope>IDENTIFICATION</scope>
</reference>
<dbReference type="Proteomes" id="UP000887566">
    <property type="component" value="Unplaced"/>
</dbReference>
<protein>
    <submittedName>
        <fullName evidence="2">Uncharacterized protein</fullName>
    </submittedName>
</protein>
<dbReference type="AlphaFoldDB" id="A0A914VMV5"/>
<sequence>MPPSLLVDIFVPVQHVANAHAVGSAKTNQPIAIFSCLGGSSKRAYDVFKSLSVPIDLRVEISKQEYHVMARCVVEFSLQVVVKCVLDRIICVVRWCIGLNDGYPSMLGLYASRYDSV</sequence>
<name>A0A914VMV5_9BILA</name>
<proteinExistence type="predicted"/>
<accession>A0A914VMV5</accession>